<evidence type="ECO:0000313" key="4">
    <source>
        <dbReference type="EMBL" id="MCI3243284.1"/>
    </source>
</evidence>
<dbReference type="InterPro" id="IPR011613">
    <property type="entry name" value="GH15-like"/>
</dbReference>
<evidence type="ECO:0000259" key="2">
    <source>
        <dbReference type="Pfam" id="PF00723"/>
    </source>
</evidence>
<dbReference type="InterPro" id="IPR008928">
    <property type="entry name" value="6-hairpin_glycosidase_sf"/>
</dbReference>
<dbReference type="Gene3D" id="1.50.10.10">
    <property type="match status" value="1"/>
</dbReference>
<keyword evidence="5" id="KW-1185">Reference proteome</keyword>
<accession>A0ABS9XMI0</accession>
<feature type="domain" description="GH15-like" evidence="2">
    <location>
        <begin position="258"/>
        <end position="592"/>
    </location>
</feature>
<evidence type="ECO:0000256" key="1">
    <source>
        <dbReference type="SAM" id="MobiDB-lite"/>
    </source>
</evidence>
<dbReference type="Pfam" id="PF19291">
    <property type="entry name" value="TREH_N"/>
    <property type="match status" value="1"/>
</dbReference>
<comment type="caution">
    <text evidence="4">The sequence shown here is derived from an EMBL/GenBank/DDBJ whole genome shotgun (WGS) entry which is preliminary data.</text>
</comment>
<reference evidence="4" key="1">
    <citation type="submission" date="2022-03" db="EMBL/GenBank/DDBJ databases">
        <title>Streptomyces 7R015 and 7R016 isolated from Barleria lupulina in Thailand.</title>
        <authorList>
            <person name="Kanchanasin P."/>
            <person name="Phongsopitanun W."/>
            <person name="Tanasupawat S."/>
        </authorList>
    </citation>
    <scope>NUCLEOTIDE SEQUENCE</scope>
    <source>
        <strain evidence="4">7R016</strain>
    </source>
</reference>
<protein>
    <submittedName>
        <fullName evidence="4">Glycoside hydrolase family 15 protein</fullName>
    </submittedName>
</protein>
<dbReference type="Pfam" id="PF00723">
    <property type="entry name" value="Glyco_hydro_15"/>
    <property type="match status" value="1"/>
</dbReference>
<evidence type="ECO:0000259" key="3">
    <source>
        <dbReference type="Pfam" id="PF19291"/>
    </source>
</evidence>
<sequence length="598" mass="66029">MRPEVPEPQSDSDDPTAAPQKADASCPPWALRDYAVLADGERGALVDPRGRIVWLCAPAWQSDAVFSALIGGRGHFAVEPADHWNVWGGSYEEGTLVRVSRWVTPDCVIECRDALAMPASPDRVLLMRRMRVRRGATRLRTSLDPRPGFGAHRMRDPRLRDGVWSAEAEGLHVRLVGAPAASWDPEFGLRGEFRLGEGEQRDLVLEIATARQTRRLDAGELWQATEHAWRAAVPDCSALAAPRDARHAYAVLRGLTSSAGGMVAAATTSLPERANTGRNYDYRFAWLRDQCYAGLAMAAHGPHELLDSAVRFTAERILADGDRTRPVYTVSGDPVPEERTLRLPGYPGGSDRIGNRAGRQFQLDTFGEALQLFAAAADHDRLTGDAQSAAAVAVDAVERNWTRDDAGLWELENRWWTHSRLCVVGGLRRIAGVLPRRDGRRCTELADAVLAETRRRCLHPDGHWRRTSDDDGPEAALLVAMARGCPAPDDPSSAITRDRIEEQLSQDGYLYRFDQPDAPLGEAEGAFLLCGFAMALATHRLGDRTGAFRWFERTRAACGPSGLFAEEYDVRQRQLRGNLPQAFVHALLLECAVRLQRS</sequence>
<dbReference type="RefSeq" id="WP_242711532.1">
    <property type="nucleotide sequence ID" value="NZ_JALDAX010000011.1"/>
</dbReference>
<organism evidence="4 5">
    <name type="scientific">Streptomyces spinosisporus</name>
    <dbReference type="NCBI Taxonomy" id="2927582"/>
    <lineage>
        <taxon>Bacteria</taxon>
        <taxon>Bacillati</taxon>
        <taxon>Actinomycetota</taxon>
        <taxon>Actinomycetes</taxon>
        <taxon>Kitasatosporales</taxon>
        <taxon>Streptomycetaceae</taxon>
        <taxon>Streptomyces</taxon>
    </lineage>
</organism>
<dbReference type="InterPro" id="IPR045582">
    <property type="entry name" value="Trehalase-like_N"/>
</dbReference>
<dbReference type="PANTHER" id="PTHR31616:SF10">
    <property type="entry name" value="TREHALASE"/>
    <property type="match status" value="1"/>
</dbReference>
<dbReference type="PANTHER" id="PTHR31616">
    <property type="entry name" value="TREHALASE"/>
    <property type="match status" value="1"/>
</dbReference>
<dbReference type="SUPFAM" id="SSF48208">
    <property type="entry name" value="Six-hairpin glycosidases"/>
    <property type="match status" value="1"/>
</dbReference>
<dbReference type="InterPro" id="IPR012341">
    <property type="entry name" value="6hp_glycosidase-like_sf"/>
</dbReference>
<gene>
    <name evidence="4" type="ORF">MQN93_26520</name>
</gene>
<evidence type="ECO:0000313" key="5">
    <source>
        <dbReference type="Proteomes" id="UP001165270"/>
    </source>
</evidence>
<dbReference type="Proteomes" id="UP001165270">
    <property type="component" value="Unassembled WGS sequence"/>
</dbReference>
<keyword evidence="4" id="KW-0378">Hydrolase</keyword>
<dbReference type="EMBL" id="JALDAX010000011">
    <property type="protein sequence ID" value="MCI3243284.1"/>
    <property type="molecule type" value="Genomic_DNA"/>
</dbReference>
<dbReference type="GO" id="GO:0016787">
    <property type="term" value="F:hydrolase activity"/>
    <property type="evidence" value="ECO:0007669"/>
    <property type="project" value="UniProtKB-KW"/>
</dbReference>
<proteinExistence type="predicted"/>
<feature type="region of interest" description="Disordered" evidence="1">
    <location>
        <begin position="1"/>
        <end position="25"/>
    </location>
</feature>
<name>A0ABS9XMI0_9ACTN</name>
<feature type="domain" description="Trehalase-like N-terminal" evidence="3">
    <location>
        <begin position="34"/>
        <end position="163"/>
    </location>
</feature>